<gene>
    <name evidence="1" type="ORF">Tci_886936</name>
</gene>
<reference evidence="1" key="1">
    <citation type="journal article" date="2019" name="Sci. Rep.">
        <title>Draft genome of Tanacetum cinerariifolium, the natural source of mosquito coil.</title>
        <authorList>
            <person name="Yamashiro T."/>
            <person name="Shiraishi A."/>
            <person name="Satake H."/>
            <person name="Nakayama K."/>
        </authorList>
    </citation>
    <scope>NUCLEOTIDE SEQUENCE</scope>
</reference>
<accession>A0A699TY48</accession>
<protein>
    <submittedName>
        <fullName evidence="1">Uncharacterized protein</fullName>
    </submittedName>
</protein>
<comment type="caution">
    <text evidence="1">The sequence shown here is derived from an EMBL/GenBank/DDBJ whole genome shotgun (WGS) entry which is preliminary data.</text>
</comment>
<sequence length="114" mass="11817">SHCFSKLIKHDMNSLLDFTSSLGVDSIRLLGFTLTVPEDDASESNSLVTEFLNDSLPDVVVVFSDPSTLVFGGDVCDGEVMVFAEGASSVIVVVEGESGAISGVRGAATLTNCG</sequence>
<proteinExistence type="predicted"/>
<name>A0A699TY48_TANCI</name>
<evidence type="ECO:0000313" key="1">
    <source>
        <dbReference type="EMBL" id="GFD14967.1"/>
    </source>
</evidence>
<dbReference type="EMBL" id="BKCJ011283188">
    <property type="protein sequence ID" value="GFD14967.1"/>
    <property type="molecule type" value="Genomic_DNA"/>
</dbReference>
<organism evidence="1">
    <name type="scientific">Tanacetum cinerariifolium</name>
    <name type="common">Dalmatian daisy</name>
    <name type="synonym">Chrysanthemum cinerariifolium</name>
    <dbReference type="NCBI Taxonomy" id="118510"/>
    <lineage>
        <taxon>Eukaryota</taxon>
        <taxon>Viridiplantae</taxon>
        <taxon>Streptophyta</taxon>
        <taxon>Embryophyta</taxon>
        <taxon>Tracheophyta</taxon>
        <taxon>Spermatophyta</taxon>
        <taxon>Magnoliopsida</taxon>
        <taxon>eudicotyledons</taxon>
        <taxon>Gunneridae</taxon>
        <taxon>Pentapetalae</taxon>
        <taxon>asterids</taxon>
        <taxon>campanulids</taxon>
        <taxon>Asterales</taxon>
        <taxon>Asteraceae</taxon>
        <taxon>Asteroideae</taxon>
        <taxon>Anthemideae</taxon>
        <taxon>Anthemidinae</taxon>
        <taxon>Tanacetum</taxon>
    </lineage>
</organism>
<dbReference type="AlphaFoldDB" id="A0A699TY48"/>
<feature type="non-terminal residue" evidence="1">
    <location>
        <position position="1"/>
    </location>
</feature>